<protein>
    <submittedName>
        <fullName evidence="2">Membrane protein</fullName>
    </submittedName>
</protein>
<proteinExistence type="predicted"/>
<comment type="caution">
    <text evidence="2">The sequence shown here is derived from an EMBL/GenBank/DDBJ whole genome shotgun (WGS) entry which is preliminary data.</text>
</comment>
<dbReference type="Proteomes" id="UP000031246">
    <property type="component" value="Unassembled WGS sequence"/>
</dbReference>
<sequence>MKLLQIKMYKRINYIAAILVLVGGLSAQAQVTTSSPYSRYGLGNIKGSLLPQLRAMGGISTAVNKVSGFNYINMQNPASYAGISLTTIDIGMSATVNNLSRGSLSENTFNATFSHLAFAAPVGRKSALSFGILPYSDLGYAYRNTVKIDTTSVDQLYEGEGGLSKAYFGYGYRFGDHLRIGANLEYIFGNLQTTRSTEYSNTIVGAYNAKLQNKNSVGGLAYSYGIQYDFNVGKKTLVTLGYSGSTSGKVNSSQTFFATRYLRDANGNEQTALDTLSRIDKGKSNLTLPLTHNFGIAIQQNDKWMIGADFRMSKWSQTTINNVSQGLQDSWGASLGGQWTPDAYSYNSYMKRVDYRLGFNYDKTYIQVNNQNIKQMGASLGFGFPLPSANGGTAFYKINFTTEVGQRGTLNNNLVKEQYINFHLGFTLNDTWFRKYRVD</sequence>
<dbReference type="AlphaFoldDB" id="A0A0C1FLP7"/>
<dbReference type="SUPFAM" id="SSF56935">
    <property type="entry name" value="Porins"/>
    <property type="match status" value="1"/>
</dbReference>
<dbReference type="OrthoDB" id="1491239at2"/>
<accession>A0A0C1FLP7</accession>
<evidence type="ECO:0000313" key="2">
    <source>
        <dbReference type="EMBL" id="KIA93847.1"/>
    </source>
</evidence>
<dbReference type="EMBL" id="JSYN01000012">
    <property type="protein sequence ID" value="KIA93847.1"/>
    <property type="molecule type" value="Genomic_DNA"/>
</dbReference>
<dbReference type="RefSeq" id="WP_039475912.1">
    <property type="nucleotide sequence ID" value="NZ_JSYN01000012.1"/>
</dbReference>
<evidence type="ECO:0000313" key="3">
    <source>
        <dbReference type="Proteomes" id="UP000031246"/>
    </source>
</evidence>
<keyword evidence="3" id="KW-1185">Reference proteome</keyword>
<reference evidence="2 3" key="1">
    <citation type="submission" date="2014-10" db="EMBL/GenBank/DDBJ databases">
        <title>Pedobacter Kyungheensis.</title>
        <authorList>
            <person name="Anderson B.M."/>
            <person name="Newman J.D."/>
        </authorList>
    </citation>
    <scope>NUCLEOTIDE SEQUENCE [LARGE SCALE GENOMIC DNA]</scope>
    <source>
        <strain evidence="2 3">KACC 16221</strain>
    </source>
</reference>
<keyword evidence="1" id="KW-0732">Signal</keyword>
<organism evidence="2 3">
    <name type="scientific">Pedobacter kyungheensis</name>
    <dbReference type="NCBI Taxonomy" id="1069985"/>
    <lineage>
        <taxon>Bacteria</taxon>
        <taxon>Pseudomonadati</taxon>
        <taxon>Bacteroidota</taxon>
        <taxon>Sphingobacteriia</taxon>
        <taxon>Sphingobacteriales</taxon>
        <taxon>Sphingobacteriaceae</taxon>
        <taxon>Pedobacter</taxon>
    </lineage>
</organism>
<feature type="signal peptide" evidence="1">
    <location>
        <begin position="1"/>
        <end position="29"/>
    </location>
</feature>
<evidence type="ECO:0000256" key="1">
    <source>
        <dbReference type="SAM" id="SignalP"/>
    </source>
</evidence>
<dbReference type="Gene3D" id="2.40.160.60">
    <property type="entry name" value="Outer membrane protein transport protein (OMPP1/FadL/TodX)"/>
    <property type="match status" value="1"/>
</dbReference>
<feature type="chain" id="PRO_5002131855" evidence="1">
    <location>
        <begin position="30"/>
        <end position="439"/>
    </location>
</feature>
<name>A0A0C1FLP7_9SPHI</name>
<gene>
    <name evidence="2" type="ORF">OC25_11325</name>
</gene>